<evidence type="ECO:0000313" key="13">
    <source>
        <dbReference type="Proteomes" id="UP001293254"/>
    </source>
</evidence>
<dbReference type="PROSITE" id="PS00211">
    <property type="entry name" value="ABC_TRANSPORTER_1"/>
    <property type="match status" value="1"/>
</dbReference>
<dbReference type="GO" id="GO:0016887">
    <property type="term" value="F:ATP hydrolysis activity"/>
    <property type="evidence" value="ECO:0007669"/>
    <property type="project" value="InterPro"/>
</dbReference>
<feature type="domain" description="ABC transporter" evidence="11">
    <location>
        <begin position="42"/>
        <end position="278"/>
    </location>
</feature>
<name>A0AAE1XZY9_9LAMI</name>
<dbReference type="PANTHER" id="PTHR43394:SF11">
    <property type="entry name" value="ATP-BINDING CASSETTE TRANSPORTER"/>
    <property type="match status" value="1"/>
</dbReference>
<dbReference type="InterPro" id="IPR027417">
    <property type="entry name" value="P-loop_NTPase"/>
</dbReference>
<evidence type="ECO:0000256" key="9">
    <source>
        <dbReference type="ARBA" id="ARBA00023136"/>
    </source>
</evidence>
<evidence type="ECO:0000256" key="7">
    <source>
        <dbReference type="ARBA" id="ARBA00022840"/>
    </source>
</evidence>
<keyword evidence="5" id="KW-0677">Repeat</keyword>
<feature type="region of interest" description="Disordered" evidence="10">
    <location>
        <begin position="453"/>
        <end position="472"/>
    </location>
</feature>
<dbReference type="AlphaFoldDB" id="A0AAE1XZY9"/>
<dbReference type="PANTHER" id="PTHR43394">
    <property type="entry name" value="ATP-DEPENDENT PERMEASE MDL1, MITOCHONDRIAL"/>
    <property type="match status" value="1"/>
</dbReference>
<dbReference type="FunFam" id="3.40.50.300:FF:000205">
    <property type="entry name" value="ABC transporter B family member 4"/>
    <property type="match status" value="1"/>
</dbReference>
<dbReference type="CDD" id="cd03249">
    <property type="entry name" value="ABC_MTABC3_MDL1_MDL2"/>
    <property type="match status" value="1"/>
</dbReference>
<proteinExistence type="inferred from homology"/>
<feature type="compositionally biased region" description="Low complexity" evidence="10">
    <location>
        <begin position="460"/>
        <end position="470"/>
    </location>
</feature>
<dbReference type="InterPro" id="IPR039421">
    <property type="entry name" value="Type_1_exporter"/>
</dbReference>
<reference evidence="12" key="1">
    <citation type="submission" date="2020-06" db="EMBL/GenBank/DDBJ databases">
        <authorList>
            <person name="Li T."/>
            <person name="Hu X."/>
            <person name="Zhang T."/>
            <person name="Song X."/>
            <person name="Zhang H."/>
            <person name="Dai N."/>
            <person name="Sheng W."/>
            <person name="Hou X."/>
            <person name="Wei L."/>
        </authorList>
    </citation>
    <scope>NUCLEOTIDE SEQUENCE</scope>
    <source>
        <strain evidence="12">3651</strain>
        <tissue evidence="12">Leaf</tissue>
    </source>
</reference>
<sequence length="505" mass="54841">MTNDISRGSNAVGSVFAVLDRKSEIDPESSDKRKTDSIRGRVELRKVVFAYPSRPDQLILKGLSLKINAGTTVALVGQSGSGKSTIISLIERFYDPINGSVCIDDKDIKDYNLRSLRSHIALVSQEPTLFAGTIYENIAYGTKDARESEIRKAAILANAHEFISGMKDGYDTQCGERGVQLSGGQKQRIALARAILKDPAILLLDEATSALDSVSESLVQEALEKMMVGRTCIVVAHRLSTIQKSNSIAVIKDGKVVEQGSHSDLWLWGAAARMSHWLNHRAAALLTAKRLRFRNQDHGPTLTGSGAPDFNLIPFFFTFPPESSTATSPPTTKLSLFVYQNKILYFTLVAKPTLKLTVDPFETASSAAPTAARNRDHLFPLVVGDGDSRGVLGVKKGEVYVSVVYAFVLHSIAELEIEVYGVVGPGGGGIIGRVEGGNVRRLSHMKRAVRPEVNMKRQQQRQQPPASSPAMDAVVCGGGGEVKWMSKEDMVGKENHVALLPFDPT</sequence>
<dbReference type="SUPFAM" id="SSF52540">
    <property type="entry name" value="P-loop containing nucleoside triphosphate hydrolases"/>
    <property type="match status" value="1"/>
</dbReference>
<keyword evidence="3" id="KW-0813">Transport</keyword>
<dbReference type="EMBL" id="JACGWO010000008">
    <property type="protein sequence ID" value="KAK4420734.1"/>
    <property type="molecule type" value="Genomic_DNA"/>
</dbReference>
<evidence type="ECO:0000256" key="5">
    <source>
        <dbReference type="ARBA" id="ARBA00022737"/>
    </source>
</evidence>
<evidence type="ECO:0000256" key="8">
    <source>
        <dbReference type="ARBA" id="ARBA00022989"/>
    </source>
</evidence>
<keyword evidence="8" id="KW-1133">Transmembrane helix</keyword>
<dbReference type="SMART" id="SM00382">
    <property type="entry name" value="AAA"/>
    <property type="match status" value="1"/>
</dbReference>
<comment type="caution">
    <text evidence="12">The sequence shown here is derived from an EMBL/GenBank/DDBJ whole genome shotgun (WGS) entry which is preliminary data.</text>
</comment>
<comment type="similarity">
    <text evidence="2">Belongs to the ABC transporter superfamily. ABCB family. Multidrug resistance exporter (TC 3.A.1.201) subfamily.</text>
</comment>
<keyword evidence="13" id="KW-1185">Reference proteome</keyword>
<dbReference type="InterPro" id="IPR017871">
    <property type="entry name" value="ABC_transporter-like_CS"/>
</dbReference>
<dbReference type="GO" id="GO:0015421">
    <property type="term" value="F:ABC-type oligopeptide transporter activity"/>
    <property type="evidence" value="ECO:0007669"/>
    <property type="project" value="TreeGrafter"/>
</dbReference>
<dbReference type="InterPro" id="IPR036640">
    <property type="entry name" value="ABC1_TM_sf"/>
</dbReference>
<evidence type="ECO:0000256" key="1">
    <source>
        <dbReference type="ARBA" id="ARBA00004141"/>
    </source>
</evidence>
<evidence type="ECO:0000256" key="6">
    <source>
        <dbReference type="ARBA" id="ARBA00022741"/>
    </source>
</evidence>
<keyword evidence="9" id="KW-0472">Membrane</keyword>
<keyword evidence="7" id="KW-0067">ATP-binding</keyword>
<dbReference type="InterPro" id="IPR003593">
    <property type="entry name" value="AAA+_ATPase"/>
</dbReference>
<dbReference type="Gene3D" id="3.40.50.300">
    <property type="entry name" value="P-loop containing nucleotide triphosphate hydrolases"/>
    <property type="match status" value="1"/>
</dbReference>
<dbReference type="Pfam" id="PF00005">
    <property type="entry name" value="ABC_tran"/>
    <property type="match status" value="1"/>
</dbReference>
<dbReference type="Proteomes" id="UP001293254">
    <property type="component" value="Unassembled WGS sequence"/>
</dbReference>
<evidence type="ECO:0000313" key="12">
    <source>
        <dbReference type="EMBL" id="KAK4420734.1"/>
    </source>
</evidence>
<reference evidence="12" key="2">
    <citation type="journal article" date="2024" name="Plant">
        <title>Genomic evolution and insights into agronomic trait innovations of Sesamum species.</title>
        <authorList>
            <person name="Miao H."/>
            <person name="Wang L."/>
            <person name="Qu L."/>
            <person name="Liu H."/>
            <person name="Sun Y."/>
            <person name="Le M."/>
            <person name="Wang Q."/>
            <person name="Wei S."/>
            <person name="Zheng Y."/>
            <person name="Lin W."/>
            <person name="Duan Y."/>
            <person name="Cao H."/>
            <person name="Xiong S."/>
            <person name="Wang X."/>
            <person name="Wei L."/>
            <person name="Li C."/>
            <person name="Ma Q."/>
            <person name="Ju M."/>
            <person name="Zhao R."/>
            <person name="Li G."/>
            <person name="Mu C."/>
            <person name="Tian Q."/>
            <person name="Mei H."/>
            <person name="Zhang T."/>
            <person name="Gao T."/>
            <person name="Zhang H."/>
        </authorList>
    </citation>
    <scope>NUCLEOTIDE SEQUENCE</scope>
    <source>
        <strain evidence="12">3651</strain>
    </source>
</reference>
<accession>A0AAE1XZY9</accession>
<dbReference type="GO" id="GO:0005743">
    <property type="term" value="C:mitochondrial inner membrane"/>
    <property type="evidence" value="ECO:0007669"/>
    <property type="project" value="TreeGrafter"/>
</dbReference>
<dbReference type="PROSITE" id="PS50893">
    <property type="entry name" value="ABC_TRANSPORTER_2"/>
    <property type="match status" value="1"/>
</dbReference>
<evidence type="ECO:0000256" key="3">
    <source>
        <dbReference type="ARBA" id="ARBA00022448"/>
    </source>
</evidence>
<protein>
    <submittedName>
        <fullName evidence="12">Multidrug resistance protein</fullName>
    </submittedName>
</protein>
<evidence type="ECO:0000259" key="11">
    <source>
        <dbReference type="PROSITE" id="PS50893"/>
    </source>
</evidence>
<keyword evidence="6" id="KW-0547">Nucleotide-binding</keyword>
<gene>
    <name evidence="12" type="ORF">Salat_2023900</name>
</gene>
<evidence type="ECO:0000256" key="4">
    <source>
        <dbReference type="ARBA" id="ARBA00022692"/>
    </source>
</evidence>
<organism evidence="12 13">
    <name type="scientific">Sesamum alatum</name>
    <dbReference type="NCBI Taxonomy" id="300844"/>
    <lineage>
        <taxon>Eukaryota</taxon>
        <taxon>Viridiplantae</taxon>
        <taxon>Streptophyta</taxon>
        <taxon>Embryophyta</taxon>
        <taxon>Tracheophyta</taxon>
        <taxon>Spermatophyta</taxon>
        <taxon>Magnoliopsida</taxon>
        <taxon>eudicotyledons</taxon>
        <taxon>Gunneridae</taxon>
        <taxon>Pentapetalae</taxon>
        <taxon>asterids</taxon>
        <taxon>lamiids</taxon>
        <taxon>Lamiales</taxon>
        <taxon>Pedaliaceae</taxon>
        <taxon>Sesamum</taxon>
    </lineage>
</organism>
<dbReference type="GO" id="GO:0090374">
    <property type="term" value="P:oligopeptide export from mitochondrion"/>
    <property type="evidence" value="ECO:0007669"/>
    <property type="project" value="TreeGrafter"/>
</dbReference>
<evidence type="ECO:0000256" key="10">
    <source>
        <dbReference type="SAM" id="MobiDB-lite"/>
    </source>
</evidence>
<dbReference type="GO" id="GO:0005524">
    <property type="term" value="F:ATP binding"/>
    <property type="evidence" value="ECO:0007669"/>
    <property type="project" value="UniProtKB-KW"/>
</dbReference>
<dbReference type="InterPro" id="IPR003439">
    <property type="entry name" value="ABC_transporter-like_ATP-bd"/>
</dbReference>
<evidence type="ECO:0000256" key="2">
    <source>
        <dbReference type="ARBA" id="ARBA00007577"/>
    </source>
</evidence>
<dbReference type="Gene3D" id="1.20.1560.10">
    <property type="entry name" value="ABC transporter type 1, transmembrane domain"/>
    <property type="match status" value="1"/>
</dbReference>
<comment type="subcellular location">
    <subcellularLocation>
        <location evidence="1">Membrane</location>
        <topology evidence="1">Multi-pass membrane protein</topology>
    </subcellularLocation>
</comment>
<keyword evidence="4" id="KW-0812">Transmembrane</keyword>